<name>A0AAV3URF5_9EURY</name>
<dbReference type="InterPro" id="IPR055768">
    <property type="entry name" value="DUF7344"/>
</dbReference>
<evidence type="ECO:0000259" key="1">
    <source>
        <dbReference type="Pfam" id="PF24035"/>
    </source>
</evidence>
<sequence>MFSAVGTSQRRSVLATLSDEHSAISEQELALALAGNNTEVPSTDGSREKIQTIRTNLHHTQLPLLEDSGLIEWNREDETVTTTDHSAFKDPQFQQLLETEGKKVDDAMAGLANKRRRLILAILRETRASMSKTGLARRIYQQENDETEPTQTMIEPLVVALSHVHLPQLSDTEIIDYNDVTGRVAYTNHLGLEEVITHFQRPQTRVVSRFDNFLGGLLSTYTSIGKSADDPFGWPLSWSDSSHG</sequence>
<feature type="domain" description="DUF7344" evidence="1">
    <location>
        <begin position="111"/>
        <end position="184"/>
    </location>
</feature>
<dbReference type="EMBL" id="BAABKX010000030">
    <property type="protein sequence ID" value="GAA5064829.1"/>
    <property type="molecule type" value="Genomic_DNA"/>
</dbReference>
<evidence type="ECO:0000313" key="3">
    <source>
        <dbReference type="Proteomes" id="UP001501729"/>
    </source>
</evidence>
<dbReference type="AlphaFoldDB" id="A0AAV3URF5"/>
<dbReference type="Proteomes" id="UP001501729">
    <property type="component" value="Unassembled WGS sequence"/>
</dbReference>
<proteinExistence type="predicted"/>
<dbReference type="Pfam" id="PF24035">
    <property type="entry name" value="DUF7344"/>
    <property type="match status" value="2"/>
</dbReference>
<gene>
    <name evidence="2" type="ORF">GCM10025751_54960</name>
</gene>
<organism evidence="2 3">
    <name type="scientific">Haladaptatus pallidirubidus</name>
    <dbReference type="NCBI Taxonomy" id="1008152"/>
    <lineage>
        <taxon>Archaea</taxon>
        <taxon>Methanobacteriati</taxon>
        <taxon>Methanobacteriota</taxon>
        <taxon>Stenosarchaea group</taxon>
        <taxon>Halobacteria</taxon>
        <taxon>Halobacteriales</taxon>
        <taxon>Haladaptataceae</taxon>
        <taxon>Haladaptatus</taxon>
    </lineage>
</organism>
<keyword evidence="3" id="KW-1185">Reference proteome</keyword>
<reference evidence="2 3" key="1">
    <citation type="journal article" date="2019" name="Int. J. Syst. Evol. Microbiol.">
        <title>The Global Catalogue of Microorganisms (GCM) 10K type strain sequencing project: providing services to taxonomists for standard genome sequencing and annotation.</title>
        <authorList>
            <consortium name="The Broad Institute Genomics Platform"/>
            <consortium name="The Broad Institute Genome Sequencing Center for Infectious Disease"/>
            <person name="Wu L."/>
            <person name="Ma J."/>
        </authorList>
    </citation>
    <scope>NUCLEOTIDE SEQUENCE [LARGE SCALE GENOMIC DNA]</scope>
    <source>
        <strain evidence="2 3">JCM 17504</strain>
    </source>
</reference>
<feature type="domain" description="DUF7344" evidence="1">
    <location>
        <begin position="2"/>
        <end position="81"/>
    </location>
</feature>
<protein>
    <recommendedName>
        <fullName evidence="1">DUF7344 domain-containing protein</fullName>
    </recommendedName>
</protein>
<accession>A0AAV3URF5</accession>
<comment type="caution">
    <text evidence="2">The sequence shown here is derived from an EMBL/GenBank/DDBJ whole genome shotgun (WGS) entry which is preliminary data.</text>
</comment>
<evidence type="ECO:0000313" key="2">
    <source>
        <dbReference type="EMBL" id="GAA5064829.1"/>
    </source>
</evidence>